<dbReference type="PANTHER" id="PTHR43123:SF1">
    <property type="entry name" value="POLYSACCHARIDE DEACETYLASE-RELATED"/>
    <property type="match status" value="1"/>
</dbReference>
<name>A0ABS5GAB0_9BRAD</name>
<proteinExistence type="inferred from homology"/>
<sequence length="327" mass="36213">MTIIRDLRGYGRQRPDIIWPNGARVAVSLVINFEEGAELAVEQGDADTERYGEVQPTLPSGMRDLVQEQVFDYGMRVGLWRFLDAFAAQRRPATLMMCGRAVERVPDLARIAVEAGHEPAVHGWRWLPHALYADATTERRDIVRTRDIIARATGVTPVGFMTRGSQSPWTRDLLGELGFTYDSNALDDDLPYWTSAANRPLLVLPYGFDTNDMKFFHPNGFVQPEDFSDYVAAALRTLLAESDRGAASMLTIGFHLRISGRPARFAAVGAILAMLARLGDQVWVARRADIAAHFRAIVAPPMGQSPARADHLMLIDSSTSSSNGTER</sequence>
<dbReference type="SUPFAM" id="SSF88713">
    <property type="entry name" value="Glycoside hydrolase/deacetylase"/>
    <property type="match status" value="1"/>
</dbReference>
<dbReference type="Pfam" id="PF01522">
    <property type="entry name" value="Polysacc_deac_1"/>
    <property type="match status" value="1"/>
</dbReference>
<accession>A0ABS5GAB0</accession>
<dbReference type="InterPro" id="IPR011330">
    <property type="entry name" value="Glyco_hydro/deAcase_b/a-brl"/>
</dbReference>
<evidence type="ECO:0000313" key="7">
    <source>
        <dbReference type="Proteomes" id="UP001314635"/>
    </source>
</evidence>
<dbReference type="PROSITE" id="PS51677">
    <property type="entry name" value="NODB"/>
    <property type="match status" value="1"/>
</dbReference>
<evidence type="ECO:0000256" key="2">
    <source>
        <dbReference type="ARBA" id="ARBA00010973"/>
    </source>
</evidence>
<protein>
    <recommendedName>
        <fullName evidence="3">Chitooligosaccharide deacetylase</fullName>
    </recommendedName>
    <alternativeName>
        <fullName evidence="4">Nodulation protein B</fullName>
    </alternativeName>
</protein>
<feature type="domain" description="NodB homology" evidence="5">
    <location>
        <begin position="65"/>
        <end position="283"/>
    </location>
</feature>
<dbReference type="RefSeq" id="WP_172242238.1">
    <property type="nucleotide sequence ID" value="NZ_JABFDP010000037.1"/>
</dbReference>
<dbReference type="InterPro" id="IPR002509">
    <property type="entry name" value="NODB_dom"/>
</dbReference>
<reference evidence="7" key="1">
    <citation type="journal article" date="2021" name="ISME J.">
        <title>Evolutionary origin and ecological implication of a unique nif island in free-living Bradyrhizobium lineages.</title>
        <authorList>
            <person name="Tao J."/>
        </authorList>
    </citation>
    <scope>NUCLEOTIDE SEQUENCE [LARGE SCALE GENOMIC DNA]</scope>
    <source>
        <strain evidence="7">SZCCT0094</strain>
    </source>
</reference>
<dbReference type="PANTHER" id="PTHR43123">
    <property type="entry name" value="POLYSACCHARIDE DEACETYLASE-RELATED"/>
    <property type="match status" value="1"/>
</dbReference>
<dbReference type="Gene3D" id="3.20.20.370">
    <property type="entry name" value="Glycoside hydrolase/deacetylase"/>
    <property type="match status" value="1"/>
</dbReference>
<evidence type="ECO:0000256" key="1">
    <source>
        <dbReference type="ARBA" id="ARBA00003236"/>
    </source>
</evidence>
<evidence type="ECO:0000256" key="3">
    <source>
        <dbReference type="ARBA" id="ARBA00020071"/>
    </source>
</evidence>
<dbReference type="EMBL" id="JAFCLK010000019">
    <property type="protein sequence ID" value="MBR1138203.1"/>
    <property type="molecule type" value="Genomic_DNA"/>
</dbReference>
<gene>
    <name evidence="6" type="ORF">JQ619_20760</name>
</gene>
<keyword evidence="7" id="KW-1185">Reference proteome</keyword>
<comment type="caution">
    <text evidence="6">The sequence shown here is derived from an EMBL/GenBank/DDBJ whole genome shotgun (WGS) entry which is preliminary data.</text>
</comment>
<evidence type="ECO:0000259" key="5">
    <source>
        <dbReference type="PROSITE" id="PS51677"/>
    </source>
</evidence>
<dbReference type="Proteomes" id="UP001314635">
    <property type="component" value="Unassembled WGS sequence"/>
</dbReference>
<comment type="function">
    <text evidence="1">Is involved in generating a small heat-stable compound (Nod), an acylated oligomer of N-acetylglucosamine, that stimulates mitosis in various plant protoplasts.</text>
</comment>
<evidence type="ECO:0000256" key="4">
    <source>
        <dbReference type="ARBA" id="ARBA00032976"/>
    </source>
</evidence>
<evidence type="ECO:0000313" key="6">
    <source>
        <dbReference type="EMBL" id="MBR1138203.1"/>
    </source>
</evidence>
<organism evidence="6 7">
    <name type="scientific">Bradyrhizobium denitrificans</name>
    <dbReference type="NCBI Taxonomy" id="2734912"/>
    <lineage>
        <taxon>Bacteria</taxon>
        <taxon>Pseudomonadati</taxon>
        <taxon>Pseudomonadota</taxon>
        <taxon>Alphaproteobacteria</taxon>
        <taxon>Hyphomicrobiales</taxon>
        <taxon>Nitrobacteraceae</taxon>
        <taxon>Bradyrhizobium</taxon>
    </lineage>
</organism>
<comment type="similarity">
    <text evidence="2">Belongs to the polysaccharide deacetylase family.</text>
</comment>